<evidence type="ECO:0000256" key="11">
    <source>
        <dbReference type="ARBA" id="ARBA00023136"/>
    </source>
</evidence>
<dbReference type="PANTHER" id="PTHR32024">
    <property type="entry name" value="TRK SYSTEM POTASSIUM UPTAKE PROTEIN TRKG-RELATED"/>
    <property type="match status" value="1"/>
</dbReference>
<evidence type="ECO:0000256" key="13">
    <source>
        <dbReference type="SAM" id="Phobius"/>
    </source>
</evidence>
<evidence type="ECO:0000256" key="8">
    <source>
        <dbReference type="ARBA" id="ARBA00022958"/>
    </source>
</evidence>
<proteinExistence type="inferred from homology"/>
<keyword evidence="11 13" id="KW-0472">Membrane</keyword>
<evidence type="ECO:0000313" key="15">
    <source>
        <dbReference type="Proteomes" id="UP000585050"/>
    </source>
</evidence>
<feature type="transmembrane region" description="Helical" evidence="13">
    <location>
        <begin position="12"/>
        <end position="38"/>
    </location>
</feature>
<keyword evidence="15" id="KW-1185">Reference proteome</keyword>
<feature type="binding site" evidence="12">
    <location>
        <position position="118"/>
    </location>
    <ligand>
        <name>K(+)</name>
        <dbReference type="ChEBI" id="CHEBI:29103"/>
    </ligand>
</feature>
<dbReference type="GO" id="GO:0015379">
    <property type="term" value="F:potassium:chloride symporter activity"/>
    <property type="evidence" value="ECO:0007669"/>
    <property type="project" value="InterPro"/>
</dbReference>
<dbReference type="RefSeq" id="WP_168883639.1">
    <property type="nucleotide sequence ID" value="NZ_JABAIL010000005.1"/>
</dbReference>
<sequence length="489" mass="53712">MQRKSQFNVGLICRVLGVLILLNGIFMFTCLPFAFYFGDGDWKALVQSGVITVIAGGFGMLYAQKMGYEQVFKKKDGYIIVSLGWALMAFFGSLPYIFSEIQASFADAYFETISGYSTTGASILTDIEGVGKGILFWRSLTQWIGGMGIIVLAVAVLPFLGIGGMQLFVAEAPGISPDKLQPRIKETAKRLWWVYAGLTGVETILLMTGGMSFYDALNHALTTMATGGFSTYNDSAASMSPYIQYILIFFMVLAGTNFTLNYFFFKRMFKAIWKNEEYKYYLGIISLATIGISSVVIYTTDLGIEKAFRDALFQVVSIITTTGYVSADYTAWAPFATMIVFVLMFCGGMAGSTAGGVKIVRHIILFKNSFLELKRQLHPTAIIPVRFNDKAVKGGITFNVLAFIMAYFLVFGIGILVMSALGLDLLTAIGAVATSLGNIGPGVGTVGPVDNFAHLPDMAKWVLSFLMLLGRLELFTVMIIFTPYFWSRF</sequence>
<reference evidence="14 15" key="1">
    <citation type="submission" date="2020-04" db="EMBL/GenBank/DDBJ databases">
        <title>Flammeovirga sp. SR4, a novel species isolated from seawater.</title>
        <authorList>
            <person name="Wang X."/>
        </authorList>
    </citation>
    <scope>NUCLEOTIDE SEQUENCE [LARGE SCALE GENOMIC DNA]</scope>
    <source>
        <strain evidence="14 15">SR4</strain>
    </source>
</reference>
<feature type="transmembrane region" description="Helical" evidence="13">
    <location>
        <begin position="143"/>
        <end position="170"/>
    </location>
</feature>
<evidence type="ECO:0000256" key="2">
    <source>
        <dbReference type="ARBA" id="ARBA00009137"/>
    </source>
</evidence>
<dbReference type="GO" id="GO:0005886">
    <property type="term" value="C:plasma membrane"/>
    <property type="evidence" value="ECO:0007669"/>
    <property type="project" value="UniProtKB-SubCell"/>
</dbReference>
<evidence type="ECO:0000256" key="7">
    <source>
        <dbReference type="ARBA" id="ARBA00022692"/>
    </source>
</evidence>
<dbReference type="AlphaFoldDB" id="A0A7X8SMG6"/>
<dbReference type="PANTHER" id="PTHR32024:SF2">
    <property type="entry name" value="TRK SYSTEM POTASSIUM UPTAKE PROTEIN TRKG-RELATED"/>
    <property type="match status" value="1"/>
</dbReference>
<evidence type="ECO:0000256" key="3">
    <source>
        <dbReference type="ARBA" id="ARBA00022448"/>
    </source>
</evidence>
<feature type="transmembrane region" description="Helical" evidence="13">
    <location>
        <begin position="280"/>
        <end position="299"/>
    </location>
</feature>
<accession>A0A7X8SMG6</accession>
<keyword evidence="7 13" id="KW-0812">Transmembrane</keyword>
<feature type="transmembrane region" description="Helical" evidence="13">
    <location>
        <begin position="242"/>
        <end position="260"/>
    </location>
</feature>
<evidence type="ECO:0000256" key="5">
    <source>
        <dbReference type="ARBA" id="ARBA00022519"/>
    </source>
</evidence>
<feature type="binding site" evidence="12">
    <location>
        <position position="321"/>
    </location>
    <ligand>
        <name>K(+)</name>
        <dbReference type="ChEBI" id="CHEBI:29103"/>
    </ligand>
</feature>
<comment type="caution">
    <text evidence="14">The sequence shown here is derived from an EMBL/GenBank/DDBJ whole genome shotgun (WGS) entry which is preliminary data.</text>
</comment>
<name>A0A7X8SMG6_9BACT</name>
<feature type="transmembrane region" description="Helical" evidence="13">
    <location>
        <begin position="76"/>
        <end position="98"/>
    </location>
</feature>
<gene>
    <name evidence="14" type="ORF">HGP29_17065</name>
</gene>
<evidence type="ECO:0000256" key="6">
    <source>
        <dbReference type="ARBA" id="ARBA00022538"/>
    </source>
</evidence>
<feature type="binding site" evidence="12">
    <location>
        <position position="119"/>
    </location>
    <ligand>
        <name>K(+)</name>
        <dbReference type="ChEBI" id="CHEBI:29103"/>
    </ligand>
</feature>
<comment type="similarity">
    <text evidence="2">Belongs to the TrkH potassium transport family.</text>
</comment>
<protein>
    <submittedName>
        <fullName evidence="14">TrkH family potassium uptake protein</fullName>
    </submittedName>
</protein>
<keyword evidence="5" id="KW-0997">Cell inner membrane</keyword>
<keyword evidence="6" id="KW-0633">Potassium transport</keyword>
<keyword evidence="3" id="KW-0813">Transport</keyword>
<feature type="binding site" evidence="12">
    <location>
        <position position="438"/>
    </location>
    <ligand>
        <name>K(+)</name>
        <dbReference type="ChEBI" id="CHEBI:29103"/>
    </ligand>
</feature>
<evidence type="ECO:0000256" key="9">
    <source>
        <dbReference type="ARBA" id="ARBA00022989"/>
    </source>
</evidence>
<evidence type="ECO:0000256" key="10">
    <source>
        <dbReference type="ARBA" id="ARBA00023065"/>
    </source>
</evidence>
<evidence type="ECO:0000256" key="1">
    <source>
        <dbReference type="ARBA" id="ARBA00004429"/>
    </source>
</evidence>
<organism evidence="14 15">
    <name type="scientific">Flammeovirga agarivorans</name>
    <dbReference type="NCBI Taxonomy" id="2726742"/>
    <lineage>
        <taxon>Bacteria</taxon>
        <taxon>Pseudomonadati</taxon>
        <taxon>Bacteroidota</taxon>
        <taxon>Cytophagia</taxon>
        <taxon>Cytophagales</taxon>
        <taxon>Flammeovirgaceae</taxon>
        <taxon>Flammeovirga</taxon>
    </lineage>
</organism>
<evidence type="ECO:0000256" key="4">
    <source>
        <dbReference type="ARBA" id="ARBA00022475"/>
    </source>
</evidence>
<dbReference type="GO" id="GO:0046872">
    <property type="term" value="F:metal ion binding"/>
    <property type="evidence" value="ECO:0007669"/>
    <property type="project" value="UniProtKB-KW"/>
</dbReference>
<keyword evidence="12" id="KW-0479">Metal-binding</keyword>
<keyword evidence="8 12" id="KW-0630">Potassium</keyword>
<evidence type="ECO:0000313" key="14">
    <source>
        <dbReference type="EMBL" id="NLR92925.1"/>
    </source>
</evidence>
<feature type="binding site" evidence="12">
    <location>
        <position position="227"/>
    </location>
    <ligand>
        <name>K(+)</name>
        <dbReference type="ChEBI" id="CHEBI:29103"/>
    </ligand>
</feature>
<dbReference type="InterPro" id="IPR004772">
    <property type="entry name" value="TrkH"/>
</dbReference>
<comment type="subcellular location">
    <subcellularLocation>
        <location evidence="1">Cell inner membrane</location>
        <topology evidence="1">Multi-pass membrane protein</topology>
    </subcellularLocation>
</comment>
<dbReference type="Proteomes" id="UP000585050">
    <property type="component" value="Unassembled WGS sequence"/>
</dbReference>
<keyword evidence="9 13" id="KW-1133">Transmembrane helix</keyword>
<feature type="transmembrane region" description="Helical" evidence="13">
    <location>
        <begin position="461"/>
        <end position="486"/>
    </location>
</feature>
<keyword evidence="10" id="KW-0406">Ion transport</keyword>
<feature type="transmembrane region" description="Helical" evidence="13">
    <location>
        <begin position="44"/>
        <end position="64"/>
    </location>
</feature>
<dbReference type="InterPro" id="IPR003445">
    <property type="entry name" value="Cat_transpt"/>
</dbReference>
<dbReference type="Pfam" id="PF02386">
    <property type="entry name" value="TrkH"/>
    <property type="match status" value="1"/>
</dbReference>
<keyword evidence="4" id="KW-1003">Cell membrane</keyword>
<feature type="binding site" evidence="12">
    <location>
        <position position="322"/>
    </location>
    <ligand>
        <name>K(+)</name>
        <dbReference type="ChEBI" id="CHEBI:29103"/>
    </ligand>
</feature>
<feature type="transmembrane region" description="Helical" evidence="13">
    <location>
        <begin position="191"/>
        <end position="214"/>
    </location>
</feature>
<evidence type="ECO:0000256" key="12">
    <source>
        <dbReference type="PIRSR" id="PIRSR006247-1"/>
    </source>
</evidence>
<feature type="transmembrane region" description="Helical" evidence="13">
    <location>
        <begin position="332"/>
        <end position="357"/>
    </location>
</feature>
<dbReference type="EMBL" id="JABAIL010000005">
    <property type="protein sequence ID" value="NLR92925.1"/>
    <property type="molecule type" value="Genomic_DNA"/>
</dbReference>
<dbReference type="PIRSF" id="PIRSF006247">
    <property type="entry name" value="TrkH"/>
    <property type="match status" value="1"/>
</dbReference>
<feature type="transmembrane region" description="Helical" evidence="13">
    <location>
        <begin position="396"/>
        <end position="418"/>
    </location>
</feature>